<evidence type="ECO:0000259" key="3">
    <source>
        <dbReference type="Pfam" id="PF21413"/>
    </source>
</evidence>
<dbReference type="PANTHER" id="PTHR12967:SF0">
    <property type="entry name" value="PROTEIN SHQ1 HOMOLOG"/>
    <property type="match status" value="1"/>
</dbReference>
<gene>
    <name evidence="4" type="primary">SSCI67820.1</name>
    <name evidence="5" type="ORF">SPSC_04813</name>
</gene>
<proteinExistence type="inferred from homology"/>
<dbReference type="Proteomes" id="UP000242770">
    <property type="component" value="Unassembled WGS sequence"/>
</dbReference>
<dbReference type="GO" id="GO:0005737">
    <property type="term" value="C:cytoplasm"/>
    <property type="evidence" value="ECO:0007669"/>
    <property type="project" value="TreeGrafter"/>
</dbReference>
<dbReference type="InterPro" id="IPR048696">
    <property type="entry name" value="SHQ1-like_CS"/>
</dbReference>
<dbReference type="EMBL" id="LK056681">
    <property type="protein sequence ID" value="CDU24980.1"/>
    <property type="molecule type" value="Genomic_DNA"/>
</dbReference>
<dbReference type="Gene3D" id="2.60.40.790">
    <property type="match status" value="1"/>
</dbReference>
<feature type="domain" description="SHQ1-like CS" evidence="3">
    <location>
        <begin position="7"/>
        <end position="109"/>
    </location>
</feature>
<keyword evidence="6" id="KW-1185">Reference proteome</keyword>
<evidence type="ECO:0000259" key="2">
    <source>
        <dbReference type="Pfam" id="PF04925"/>
    </source>
</evidence>
<reference evidence="5" key="2">
    <citation type="submission" date="2014-06" db="EMBL/GenBank/DDBJ databases">
        <authorList>
            <person name="Ju J."/>
            <person name="Zhang J."/>
        </authorList>
    </citation>
    <scope>NUCLEOTIDE SEQUENCE</scope>
    <source>
        <strain evidence="5">SscI8</strain>
    </source>
</reference>
<dbReference type="AlphaFoldDB" id="A0A0F7RYB6"/>
<evidence type="ECO:0000313" key="6">
    <source>
        <dbReference type="Proteomes" id="UP000242770"/>
    </source>
</evidence>
<dbReference type="GO" id="GO:0051082">
    <property type="term" value="F:unfolded protein binding"/>
    <property type="evidence" value="ECO:0007669"/>
    <property type="project" value="TreeGrafter"/>
</dbReference>
<reference evidence="6" key="3">
    <citation type="submission" date="2014-06" db="EMBL/GenBank/DDBJ databases">
        <authorList>
            <person name="Berkman P.J."/>
        </authorList>
    </citation>
    <scope>NUCLEOTIDE SEQUENCE [LARGE SCALE GENOMIC DNA]</scope>
</reference>
<reference evidence="4" key="1">
    <citation type="submission" date="2014-06" db="EMBL/GenBank/DDBJ databases">
        <authorList>
            <person name="Berkman J.Paul."/>
        </authorList>
    </citation>
    <scope>NUCLEOTIDE SEQUENCE [LARGE SCALE GENOMIC DNA]</scope>
</reference>
<accession>A0A0F7RYB6</accession>
<dbReference type="InterPro" id="IPR039742">
    <property type="entry name" value="Shq1"/>
</dbReference>
<sequence length="486" mass="52319">MEGFSVPGYQVSQDADHVYIDVSCQLTAETGAAMPNIAVEGRIFGFHFKPYYLPLVLPGAVTRPESDAEALRIIPANDSAPSSSQSQRTAFRVTLNKLNRGERFEGLEQVQPQLLPEDQLKQALVDAEQSKGFFQPPSGNGAGSIDAGLSAGNNAAVDEAAKALLQQALKSQGLTTMNDDDGEAAMNLDASSQSVASGAGSATGQSWGFGWKSSFKGALIPAGCADTRNVLEVSDPDSVEPAQREQAATAFEEQRWDEGIYMDNFLDIDGELAHLLRFQPRIPPVSASNSSSTGELDVDVEALALLLQLLFAYSYDERTNEGEPTVESGWTIAKLSRSLAASTPPSSTADASLELVLPSTLIGCIRRALTVPLYRHWELSIACIHDTLRRLDAGQAHVRTCLDQIASRLEEGEDPILCRLSEIWLVPLIAQMLTRAQLDALAVCIRRVMEQGDVITKESVGGEGWDLQVLEQAAKRALEDGEGGFV</sequence>
<evidence type="ECO:0000256" key="1">
    <source>
        <dbReference type="ARBA" id="ARBA00005607"/>
    </source>
</evidence>
<dbReference type="Pfam" id="PF21413">
    <property type="entry name" value="SHQ1-like_CS"/>
    <property type="match status" value="1"/>
</dbReference>
<evidence type="ECO:0000313" key="4">
    <source>
        <dbReference type="EMBL" id="CDS01500.1"/>
    </source>
</evidence>
<name>A0A0F7RYB6_9BASI</name>
<dbReference type="OrthoDB" id="73639at2759"/>
<dbReference type="GO" id="GO:0000493">
    <property type="term" value="P:box H/ACA snoRNP assembly"/>
    <property type="evidence" value="ECO:0007669"/>
    <property type="project" value="InterPro"/>
</dbReference>
<dbReference type="EMBL" id="CCFA01004017">
    <property type="protein sequence ID" value="CDS01500.1"/>
    <property type="molecule type" value="Genomic_DNA"/>
</dbReference>
<dbReference type="Pfam" id="PF04925">
    <property type="entry name" value="SHQ1"/>
    <property type="match status" value="1"/>
</dbReference>
<protein>
    <submittedName>
        <fullName evidence="4">Uncharacterized protein</fullName>
    </submittedName>
</protein>
<dbReference type="InterPro" id="IPR008978">
    <property type="entry name" value="HSP20-like_chaperone"/>
</dbReference>
<dbReference type="InterPro" id="IPR007009">
    <property type="entry name" value="Shq1_C"/>
</dbReference>
<dbReference type="GO" id="GO:0005654">
    <property type="term" value="C:nucleoplasm"/>
    <property type="evidence" value="ECO:0007669"/>
    <property type="project" value="TreeGrafter"/>
</dbReference>
<dbReference type="STRING" id="49012.A0A0F7RYB6"/>
<comment type="similarity">
    <text evidence="1">Belongs to the SHQ1 family.</text>
</comment>
<evidence type="ECO:0000313" key="5">
    <source>
        <dbReference type="EMBL" id="CDU24980.1"/>
    </source>
</evidence>
<feature type="domain" description="Shq1 C-terminal" evidence="2">
    <location>
        <begin position="301"/>
        <end position="458"/>
    </location>
</feature>
<organism evidence="4 6">
    <name type="scientific">Sporisorium scitamineum</name>
    <dbReference type="NCBI Taxonomy" id="49012"/>
    <lineage>
        <taxon>Eukaryota</taxon>
        <taxon>Fungi</taxon>
        <taxon>Dikarya</taxon>
        <taxon>Basidiomycota</taxon>
        <taxon>Ustilaginomycotina</taxon>
        <taxon>Ustilaginomycetes</taxon>
        <taxon>Ustilaginales</taxon>
        <taxon>Ustilaginaceae</taxon>
        <taxon>Sporisorium</taxon>
    </lineage>
</organism>
<dbReference type="PANTHER" id="PTHR12967">
    <property type="entry name" value="PROTEIN SHQ1 HOMOLOG"/>
    <property type="match status" value="1"/>
</dbReference>